<reference evidence="3" key="1">
    <citation type="journal article" date="2021" name="ISME J.">
        <title>Evolutionary origin and ecological implication of a unique nif island in free-living Bradyrhizobium lineages.</title>
        <authorList>
            <person name="Tao J."/>
        </authorList>
    </citation>
    <scope>NUCLEOTIDE SEQUENCE [LARGE SCALE GENOMIC DNA]</scope>
    <source>
        <strain evidence="3">SZCCT0094</strain>
    </source>
</reference>
<dbReference type="Pfam" id="PF03476">
    <property type="entry name" value="MOSC_N"/>
    <property type="match status" value="1"/>
</dbReference>
<evidence type="ECO:0000313" key="3">
    <source>
        <dbReference type="Proteomes" id="UP001314635"/>
    </source>
</evidence>
<dbReference type="SUPFAM" id="SSF50800">
    <property type="entry name" value="PK beta-barrel domain-like"/>
    <property type="match status" value="1"/>
</dbReference>
<gene>
    <name evidence="2" type="ORF">JQ619_01495</name>
</gene>
<dbReference type="EMBL" id="JAFCLK010000001">
    <property type="protein sequence ID" value="MBR1134433.1"/>
    <property type="molecule type" value="Genomic_DNA"/>
</dbReference>
<dbReference type="Pfam" id="PF03473">
    <property type="entry name" value="MOSC"/>
    <property type="match status" value="1"/>
</dbReference>
<proteinExistence type="predicted"/>
<dbReference type="PANTHER" id="PTHR14237:SF19">
    <property type="entry name" value="MITOCHONDRIAL AMIDOXIME REDUCING COMPONENT 1"/>
    <property type="match status" value="1"/>
</dbReference>
<organism evidence="2 3">
    <name type="scientific">Bradyrhizobium denitrificans</name>
    <dbReference type="NCBI Taxonomy" id="2734912"/>
    <lineage>
        <taxon>Bacteria</taxon>
        <taxon>Pseudomonadati</taxon>
        <taxon>Pseudomonadota</taxon>
        <taxon>Alphaproteobacteria</taxon>
        <taxon>Hyphomicrobiales</taxon>
        <taxon>Nitrobacteraceae</taxon>
        <taxon>Bradyrhizobium</taxon>
    </lineage>
</organism>
<dbReference type="InterPro" id="IPR011037">
    <property type="entry name" value="Pyrv_Knase-like_insert_dom_sf"/>
</dbReference>
<dbReference type="SUPFAM" id="SSF141673">
    <property type="entry name" value="MOSC N-terminal domain-like"/>
    <property type="match status" value="1"/>
</dbReference>
<dbReference type="Proteomes" id="UP001314635">
    <property type="component" value="Unassembled WGS sequence"/>
</dbReference>
<evidence type="ECO:0000313" key="2">
    <source>
        <dbReference type="EMBL" id="MBR1134433.1"/>
    </source>
</evidence>
<sequence>MISIKDLFVYPVKSCKGIKVSEVELSPTGFLDDRNWMVIDEAGVFVTQREHPKLALVEPTLTADELILKAPGMQDLAVPRKTCSSQSRDVELFGEKIPAIIAGDEPSSWFSDYLGGHFSFVSRDQRFLRKGGVQYPSRDDAPTSFVDNYGILVVSEASRADLNSRLASGVPMNRFRPNIVIEGVDAYGEDYFARAYVGDVALRFVDVCYRCNMTTIDQDKAEFGHEPLQTLGHYRHSSIGVRFGSYAAVADGIGKRLAAGSRLEIELNF</sequence>
<keyword evidence="3" id="KW-1185">Reference proteome</keyword>
<dbReference type="PANTHER" id="PTHR14237">
    <property type="entry name" value="MOLYBDOPTERIN COFACTOR SULFURASE MOSC"/>
    <property type="match status" value="1"/>
</dbReference>
<evidence type="ECO:0000259" key="1">
    <source>
        <dbReference type="PROSITE" id="PS51340"/>
    </source>
</evidence>
<dbReference type="InterPro" id="IPR005302">
    <property type="entry name" value="MoCF_Sase_C"/>
</dbReference>
<accession>A0ABS5FZF6</accession>
<dbReference type="InterPro" id="IPR005303">
    <property type="entry name" value="MOCOS_middle"/>
</dbReference>
<dbReference type="RefSeq" id="WP_172235871.1">
    <property type="nucleotide sequence ID" value="NZ_JABFDP010000004.1"/>
</dbReference>
<comment type="caution">
    <text evidence="2">The sequence shown here is derived from an EMBL/GenBank/DDBJ whole genome shotgun (WGS) entry which is preliminary data.</text>
</comment>
<protein>
    <submittedName>
        <fullName evidence="2">MOSC N-terminal beta barrel domain-containing protein</fullName>
    </submittedName>
</protein>
<feature type="domain" description="MOSC" evidence="1">
    <location>
        <begin position="125"/>
        <end position="266"/>
    </location>
</feature>
<name>A0ABS5FZF6_9BRAD</name>
<dbReference type="PROSITE" id="PS51340">
    <property type="entry name" value="MOSC"/>
    <property type="match status" value="1"/>
</dbReference>